<name>C2MCQ7_9PORP</name>
<dbReference type="Proteomes" id="UP000003303">
    <property type="component" value="Unassembled WGS sequence"/>
</dbReference>
<dbReference type="PANTHER" id="PTHR41373">
    <property type="entry name" value="DUF2156 DOMAIN-CONTAINING PROTEIN"/>
    <property type="match status" value="1"/>
</dbReference>
<dbReference type="AlphaFoldDB" id="C2MCQ7"/>
<accession>C2MCQ7</accession>
<dbReference type="eggNOG" id="COG4866">
    <property type="taxonomic scope" value="Bacteria"/>
</dbReference>
<dbReference type="STRING" id="596327.PORUE0001_1739"/>
<dbReference type="RefSeq" id="WP_007365663.1">
    <property type="nucleotide sequence ID" value="NZ_ACLR01000179.1"/>
</dbReference>
<evidence type="ECO:0000313" key="3">
    <source>
        <dbReference type="Proteomes" id="UP000003303"/>
    </source>
</evidence>
<proteinExistence type="predicted"/>
<reference evidence="2 3" key="1">
    <citation type="submission" date="2009-04" db="EMBL/GenBank/DDBJ databases">
        <authorList>
            <person name="Sebastian Y."/>
            <person name="Madupu R."/>
            <person name="Durkin A.S."/>
            <person name="Torralba M."/>
            <person name="Methe B."/>
            <person name="Sutton G.G."/>
            <person name="Strausberg R.L."/>
            <person name="Nelson K.E."/>
        </authorList>
    </citation>
    <scope>NUCLEOTIDE SEQUENCE [LARGE SCALE GENOMIC DNA]</scope>
    <source>
        <strain evidence="2 3">60-3</strain>
    </source>
</reference>
<feature type="domain" description="Phosphatidylglycerol lysyltransferase C-terminal" evidence="1">
    <location>
        <begin position="28"/>
        <end position="295"/>
    </location>
</feature>
<dbReference type="PANTHER" id="PTHR41373:SF1">
    <property type="entry name" value="PHOSPHATIDYLGLYCEROL LYSYLTRANSFERASE C-TERMINAL DOMAIN-CONTAINING PROTEIN"/>
    <property type="match status" value="1"/>
</dbReference>
<dbReference type="InterPro" id="IPR016732">
    <property type="entry name" value="UCP018688"/>
</dbReference>
<dbReference type="InterPro" id="IPR016181">
    <property type="entry name" value="Acyl_CoA_acyltransferase"/>
</dbReference>
<protein>
    <recommendedName>
        <fullName evidence="1">Phosphatidylglycerol lysyltransferase C-terminal domain-containing protein</fullName>
    </recommendedName>
</protein>
<dbReference type="Pfam" id="PF09924">
    <property type="entry name" value="LPG_synthase_C"/>
    <property type="match status" value="1"/>
</dbReference>
<dbReference type="OrthoDB" id="9765580at2"/>
<dbReference type="Gene3D" id="3.40.630.30">
    <property type="match status" value="1"/>
</dbReference>
<evidence type="ECO:0000259" key="1">
    <source>
        <dbReference type="Pfam" id="PF09924"/>
    </source>
</evidence>
<sequence>MTPFRQIDVADRSTVFPYIYYGAEPICDISFANLYGWAVQYETSWAIGGTQTLVIRFRSPRRDHPVYLCPFCRDDNSWTMTIKELMEISEQEAYPLVFMGVTPGCKERLEKLFPDEFVHIQDDDYIDYVYLREKLARLNGKKLQSKRNHINRFEASYPDYRYLPITTDDLERVAHFADEWLAHAEATGDPDPSLHTERKVIQRFLDNYEALEMRGGMIEIGGEIVAFTLGSPITEDTFDVHIEKARTDIDGAYTIINREFARSIPEQYTYVNREEDLGLPGLRQAKESYRPEVRLVKHTCVWRRPDWAGELES</sequence>
<dbReference type="EMBL" id="ACLR01000179">
    <property type="protein sequence ID" value="EEK16484.1"/>
    <property type="molecule type" value="Genomic_DNA"/>
</dbReference>
<dbReference type="SUPFAM" id="SSF55729">
    <property type="entry name" value="Acyl-CoA N-acyltransferases (Nat)"/>
    <property type="match status" value="2"/>
</dbReference>
<evidence type="ECO:0000313" key="2">
    <source>
        <dbReference type="EMBL" id="EEK16484.1"/>
    </source>
</evidence>
<dbReference type="InterPro" id="IPR024320">
    <property type="entry name" value="LPG_synthase_C"/>
</dbReference>
<gene>
    <name evidence="2" type="ORF">PORUE0001_1739</name>
</gene>
<comment type="caution">
    <text evidence="2">The sequence shown here is derived from an EMBL/GenBank/DDBJ whole genome shotgun (WGS) entry which is preliminary data.</text>
</comment>
<dbReference type="PIRSF" id="PIRSF018688">
    <property type="entry name" value="UCP018688"/>
    <property type="match status" value="1"/>
</dbReference>
<organism evidence="2 3">
    <name type="scientific">Porphyromonas uenonis 60-3</name>
    <dbReference type="NCBI Taxonomy" id="596327"/>
    <lineage>
        <taxon>Bacteria</taxon>
        <taxon>Pseudomonadati</taxon>
        <taxon>Bacteroidota</taxon>
        <taxon>Bacteroidia</taxon>
        <taxon>Bacteroidales</taxon>
        <taxon>Porphyromonadaceae</taxon>
        <taxon>Porphyromonas</taxon>
    </lineage>
</organism>
<keyword evidence="3" id="KW-1185">Reference proteome</keyword>